<proteinExistence type="predicted"/>
<reference evidence="2 3" key="1">
    <citation type="journal article" date="2019" name="ISME J.">
        <title>Genome analyses of uncultured TG2/ZB3 bacteria in 'Margulisbacteria' specifically attached to ectosymbiotic spirochetes of protists in the termite gut.</title>
        <authorList>
            <person name="Utami Y.D."/>
            <person name="Kuwahara H."/>
            <person name="Igai K."/>
            <person name="Murakami T."/>
            <person name="Sugaya K."/>
            <person name="Morikawa T."/>
            <person name="Nagura Y."/>
            <person name="Yuki M."/>
            <person name="Deevong P."/>
            <person name="Inoue T."/>
            <person name="Kihara K."/>
            <person name="Lo N."/>
            <person name="Yamada A."/>
            <person name="Ohkuma M."/>
            <person name="Hongoh Y."/>
        </authorList>
    </citation>
    <scope>NUCLEOTIDE SEQUENCE [LARGE SCALE GENOMIC DNA]</scope>
    <source>
        <strain evidence="2">NkOx7-01</strain>
    </source>
</reference>
<gene>
    <name evidence="2" type="ORF">NO1_0823</name>
</gene>
<comment type="caution">
    <text evidence="2">The sequence shown here is derived from an EMBL/GenBank/DDBJ whole genome shotgun (WGS) entry which is preliminary data.</text>
</comment>
<protein>
    <submittedName>
        <fullName evidence="2">Uncharacterized protein</fullName>
    </submittedName>
</protein>
<accession>A0A388T9W0</accession>
<evidence type="ECO:0000256" key="1">
    <source>
        <dbReference type="SAM" id="Coils"/>
    </source>
</evidence>
<dbReference type="AlphaFoldDB" id="A0A388T9W0"/>
<keyword evidence="3" id="KW-1185">Reference proteome</keyword>
<sequence length="306" mass="34853">MSIIKAEDFAKIQQNELTLTALKDKERVEKSYRQAHFRIRERLVEADRIVAFTPQEEIQMLREKIALAKEYFGAAEKEVQQLKTDLAGDKGVQRLQAELDAKDQLLAGQIDQMQVKLDAKDKLLAEQAAQIEHLQNLLQEKTALIVAKSSEFIKTEADNKHLHQEISVARRTIEKSAGRETELLKQVEFLQDTNNLATKEITTLKNNAKALADRVAALEETIQKLEKEKKSLIESRETAMQEMNRVIESYSAEQEKNIQLDYKFKRAEQEYRDIQAELAEAKTILASVGSLVSSNKTLSQLASDKN</sequence>
<name>A0A388T9W0_TERA1</name>
<evidence type="ECO:0000313" key="3">
    <source>
        <dbReference type="Proteomes" id="UP000269352"/>
    </source>
</evidence>
<keyword evidence="1" id="KW-0175">Coiled coil</keyword>
<organism evidence="2 3">
    <name type="scientific">Termititenax aidoneus</name>
    <dbReference type="NCBI Taxonomy" id="2218524"/>
    <lineage>
        <taxon>Bacteria</taxon>
        <taxon>Bacillati</taxon>
        <taxon>Candidatus Margulisiibacteriota</taxon>
        <taxon>Candidatus Termititenacia</taxon>
        <taxon>Candidatus Termititenacales</taxon>
        <taxon>Candidatus Termititenacaceae</taxon>
        <taxon>Candidatus Termititenax</taxon>
    </lineage>
</organism>
<dbReference type="EMBL" id="BGZN01000011">
    <property type="protein sequence ID" value="GBR73440.1"/>
    <property type="molecule type" value="Genomic_DNA"/>
</dbReference>
<dbReference type="Proteomes" id="UP000269352">
    <property type="component" value="Unassembled WGS sequence"/>
</dbReference>
<evidence type="ECO:0000313" key="2">
    <source>
        <dbReference type="EMBL" id="GBR73440.1"/>
    </source>
</evidence>
<feature type="coiled-coil region" evidence="1">
    <location>
        <begin position="187"/>
        <end position="284"/>
    </location>
</feature>